<evidence type="ECO:0000256" key="10">
    <source>
        <dbReference type="ARBA" id="ARBA00022833"/>
    </source>
</evidence>
<protein>
    <recommendedName>
        <fullName evidence="5">beta-lactamase</fullName>
        <ecNumber evidence="5">3.5.2.6</ecNumber>
    </recommendedName>
</protein>
<evidence type="ECO:0000256" key="8">
    <source>
        <dbReference type="ARBA" id="ARBA00022764"/>
    </source>
</evidence>
<name>A0ABT0SEP8_9GAMM</name>
<dbReference type="InterPro" id="IPR050855">
    <property type="entry name" value="NDM-1-like"/>
</dbReference>
<dbReference type="InterPro" id="IPR001279">
    <property type="entry name" value="Metallo-B-lactamas"/>
</dbReference>
<evidence type="ECO:0000256" key="7">
    <source>
        <dbReference type="ARBA" id="ARBA00022729"/>
    </source>
</evidence>
<dbReference type="Gene3D" id="3.60.15.10">
    <property type="entry name" value="Ribonuclease Z/Hydroxyacylglutathione hydrolase-like"/>
    <property type="match status" value="1"/>
</dbReference>
<evidence type="ECO:0000256" key="1">
    <source>
        <dbReference type="ARBA" id="ARBA00001526"/>
    </source>
</evidence>
<organism evidence="14 15">
    <name type="scientific">Stenotrophomonas mori</name>
    <dbReference type="NCBI Taxonomy" id="2871096"/>
    <lineage>
        <taxon>Bacteria</taxon>
        <taxon>Pseudomonadati</taxon>
        <taxon>Pseudomonadota</taxon>
        <taxon>Gammaproteobacteria</taxon>
        <taxon>Lysobacterales</taxon>
        <taxon>Lysobacteraceae</taxon>
        <taxon>Stenotrophomonas</taxon>
    </lineage>
</organism>
<dbReference type="RefSeq" id="WP_250061771.1">
    <property type="nucleotide sequence ID" value="NZ_JAIKTS010000001.1"/>
</dbReference>
<dbReference type="Proteomes" id="UP001431235">
    <property type="component" value="Unassembled WGS sequence"/>
</dbReference>
<feature type="signal peptide" evidence="12">
    <location>
        <begin position="1"/>
        <end position="26"/>
    </location>
</feature>
<dbReference type="InterPro" id="IPR036866">
    <property type="entry name" value="RibonucZ/Hydroxyglut_hydro"/>
</dbReference>
<keyword evidence="15" id="KW-1185">Reference proteome</keyword>
<comment type="subcellular location">
    <subcellularLocation>
        <location evidence="3">Periplasm</location>
    </subcellularLocation>
</comment>
<comment type="caution">
    <text evidence="14">The sequence shown here is derived from an EMBL/GenBank/DDBJ whole genome shotgun (WGS) entry which is preliminary data.</text>
</comment>
<evidence type="ECO:0000256" key="2">
    <source>
        <dbReference type="ARBA" id="ARBA00001947"/>
    </source>
</evidence>
<proteinExistence type="inferred from homology"/>
<comment type="catalytic activity">
    <reaction evidence="1">
        <text>a beta-lactam + H2O = a substituted beta-amino acid</text>
        <dbReference type="Rhea" id="RHEA:20401"/>
        <dbReference type="ChEBI" id="CHEBI:15377"/>
        <dbReference type="ChEBI" id="CHEBI:35627"/>
        <dbReference type="ChEBI" id="CHEBI:140347"/>
        <dbReference type="EC" id="3.5.2.6"/>
    </reaction>
</comment>
<evidence type="ECO:0000256" key="12">
    <source>
        <dbReference type="SAM" id="SignalP"/>
    </source>
</evidence>
<evidence type="ECO:0000256" key="4">
    <source>
        <dbReference type="ARBA" id="ARBA00005250"/>
    </source>
</evidence>
<dbReference type="SMART" id="SM00849">
    <property type="entry name" value="Lactamase_B"/>
    <property type="match status" value="1"/>
</dbReference>
<evidence type="ECO:0000259" key="13">
    <source>
        <dbReference type="SMART" id="SM00849"/>
    </source>
</evidence>
<keyword evidence="9" id="KW-0378">Hydrolase</keyword>
<dbReference type="EC" id="3.5.2.6" evidence="5"/>
<dbReference type="PROSITE" id="PS00743">
    <property type="entry name" value="BETA_LACTAMASE_B_1"/>
    <property type="match status" value="1"/>
</dbReference>
<dbReference type="PANTHER" id="PTHR42951">
    <property type="entry name" value="METALLO-BETA-LACTAMASE DOMAIN-CONTAINING"/>
    <property type="match status" value="1"/>
</dbReference>
<feature type="domain" description="Metallo-beta-lactamase" evidence="13">
    <location>
        <begin position="71"/>
        <end position="261"/>
    </location>
</feature>
<gene>
    <name evidence="14" type="primary">bla</name>
    <name evidence="14" type="ORF">K5L01_02865</name>
</gene>
<keyword evidence="8" id="KW-0574">Periplasm</keyword>
<evidence type="ECO:0000256" key="11">
    <source>
        <dbReference type="ARBA" id="ARBA00023251"/>
    </source>
</evidence>
<sequence length="307" mass="31495">MRRATAAAALLLALSFLPGCHGPRAAGPPAAAGPTGTPPAYPATAGIMEGWDTPAPPRRLFGTTWYVGTCGITALLVTSPQGHILIDGGTPAAGAAIAANIQALGFRLGDIRVLLNSHEHADHAGGLAYLQRASGAPLLARAPAMDALRRGTSAPGDPQSGVLERFPAIADVRPLADGQVVRVGETAVTAHAAPGHAPGGTSWTWTACEARTCLRMAYVDSLSAATDADYRFSDHPGYLAAFRRSLDRTAALPCDVLLSPHPLAVDLPARLAGQAPLAEAGACSRHSALARRALDQRLRAETGGAGR</sequence>
<reference evidence="14 15" key="1">
    <citation type="submission" date="2021-08" db="EMBL/GenBank/DDBJ databases">
        <title>Novel members of of the genus Stenotrophomonas from differernt environment.</title>
        <authorList>
            <person name="Deng Y."/>
        </authorList>
    </citation>
    <scope>NUCLEOTIDE SEQUENCE [LARGE SCALE GENOMIC DNA]</scope>
    <source>
        <strain evidence="14 15">CPCC 101365</strain>
    </source>
</reference>
<evidence type="ECO:0000256" key="3">
    <source>
        <dbReference type="ARBA" id="ARBA00004418"/>
    </source>
</evidence>
<evidence type="ECO:0000313" key="15">
    <source>
        <dbReference type="Proteomes" id="UP001431235"/>
    </source>
</evidence>
<dbReference type="InterPro" id="IPR001018">
    <property type="entry name" value="Beta-lactamase_class-B_CS"/>
</dbReference>
<keyword evidence="6" id="KW-0479">Metal-binding</keyword>
<feature type="chain" id="PRO_5045488183" description="beta-lactamase" evidence="12">
    <location>
        <begin position="27"/>
        <end position="307"/>
    </location>
</feature>
<evidence type="ECO:0000256" key="9">
    <source>
        <dbReference type="ARBA" id="ARBA00022801"/>
    </source>
</evidence>
<keyword evidence="11" id="KW-0046">Antibiotic resistance</keyword>
<evidence type="ECO:0000256" key="5">
    <source>
        <dbReference type="ARBA" id="ARBA00012865"/>
    </source>
</evidence>
<accession>A0ABT0SEP8</accession>
<comment type="similarity">
    <text evidence="4">Belongs to the metallo-beta-lactamase superfamily. Class-B beta-lactamase family.</text>
</comment>
<dbReference type="EMBL" id="JAIKTS010000001">
    <property type="protein sequence ID" value="MCL7713601.1"/>
    <property type="molecule type" value="Genomic_DNA"/>
</dbReference>
<evidence type="ECO:0000313" key="14">
    <source>
        <dbReference type="EMBL" id="MCL7713601.1"/>
    </source>
</evidence>
<dbReference type="PANTHER" id="PTHR42951:SF17">
    <property type="entry name" value="METALLO-BETA-LACTAMASE DOMAIN-CONTAINING PROTEIN"/>
    <property type="match status" value="1"/>
</dbReference>
<dbReference type="NCBIfam" id="NF033105">
    <property type="entry name" value="bla_subclass_B3"/>
    <property type="match status" value="1"/>
</dbReference>
<dbReference type="SUPFAM" id="SSF56281">
    <property type="entry name" value="Metallo-hydrolase/oxidoreductase"/>
    <property type="match status" value="1"/>
</dbReference>
<keyword evidence="10" id="KW-0862">Zinc</keyword>
<dbReference type="NCBIfam" id="NF012229">
    <property type="entry name" value="bla_class_B_core"/>
    <property type="match status" value="1"/>
</dbReference>
<comment type="cofactor">
    <cofactor evidence="2">
        <name>Zn(2+)</name>
        <dbReference type="ChEBI" id="CHEBI:29105"/>
    </cofactor>
</comment>
<dbReference type="Pfam" id="PF00753">
    <property type="entry name" value="Lactamase_B"/>
    <property type="match status" value="1"/>
</dbReference>
<keyword evidence="7 12" id="KW-0732">Signal</keyword>
<evidence type="ECO:0000256" key="6">
    <source>
        <dbReference type="ARBA" id="ARBA00022723"/>
    </source>
</evidence>